<name>A0A428VUM2_AMYBA</name>
<evidence type="ECO:0000313" key="2">
    <source>
        <dbReference type="Proteomes" id="UP000286716"/>
    </source>
</evidence>
<dbReference type="EMBL" id="QHHU01000146">
    <property type="protein sequence ID" value="RSM34459.1"/>
    <property type="molecule type" value="Genomic_DNA"/>
</dbReference>
<protein>
    <submittedName>
        <fullName evidence="1">Uncharacterized protein</fullName>
    </submittedName>
</protein>
<comment type="caution">
    <text evidence="1">The sequence shown here is derived from an EMBL/GenBank/DDBJ whole genome shotgun (WGS) entry which is preliminary data.</text>
</comment>
<keyword evidence="2" id="KW-1185">Reference proteome</keyword>
<dbReference type="Proteomes" id="UP000286716">
    <property type="component" value="Unassembled WGS sequence"/>
</dbReference>
<reference evidence="1 2" key="1">
    <citation type="submission" date="2018-05" db="EMBL/GenBank/DDBJ databases">
        <title>Evolution of GPA BGCs.</title>
        <authorList>
            <person name="Waglechner N."/>
            <person name="Wright G.D."/>
        </authorList>
    </citation>
    <scope>NUCLEOTIDE SEQUENCE [LARGE SCALE GENOMIC DNA]</scope>
    <source>
        <strain evidence="1 2">DSM 5908</strain>
    </source>
</reference>
<gene>
    <name evidence="1" type="ORF">DMA12_48190</name>
</gene>
<accession>A0A428VUM2</accession>
<proteinExistence type="predicted"/>
<organism evidence="1 2">
    <name type="scientific">Amycolatopsis balhimycina DSM 5908</name>
    <dbReference type="NCBI Taxonomy" id="1081091"/>
    <lineage>
        <taxon>Bacteria</taxon>
        <taxon>Bacillati</taxon>
        <taxon>Actinomycetota</taxon>
        <taxon>Actinomycetes</taxon>
        <taxon>Pseudonocardiales</taxon>
        <taxon>Pseudonocardiaceae</taxon>
        <taxon>Amycolatopsis</taxon>
    </lineage>
</organism>
<sequence>MQALVDLVAQYPTTTSAAESPKPAQLTIWSARSILLAHAAIDGDRATLATFAGHTPDSGR</sequence>
<evidence type="ECO:0000313" key="1">
    <source>
        <dbReference type="EMBL" id="RSM34459.1"/>
    </source>
</evidence>
<dbReference type="AlphaFoldDB" id="A0A428VUM2"/>